<dbReference type="AlphaFoldDB" id="M5U838"/>
<comment type="caution">
    <text evidence="2">The sequence shown here is derived from an EMBL/GenBank/DDBJ whole genome shotgun (WGS) entry which is preliminary data.</text>
</comment>
<keyword evidence="3" id="KW-1185">Reference proteome</keyword>
<accession>M5U838</accession>
<evidence type="ECO:0000313" key="2">
    <source>
        <dbReference type="EMBL" id="EMI57610.1"/>
    </source>
</evidence>
<proteinExistence type="predicted"/>
<dbReference type="Proteomes" id="UP000011885">
    <property type="component" value="Unassembled WGS sequence"/>
</dbReference>
<evidence type="ECO:0000313" key="3">
    <source>
        <dbReference type="Proteomes" id="UP000011885"/>
    </source>
</evidence>
<gene>
    <name evidence="2" type="ORF">RSSM_00956</name>
</gene>
<name>M5U838_9BACT</name>
<evidence type="ECO:0000256" key="1">
    <source>
        <dbReference type="SAM" id="MobiDB-lite"/>
    </source>
</evidence>
<dbReference type="PATRIC" id="fig|1263870.3.peg.1044"/>
<sequence length="55" mass="6330">MIQACSGWGKRDRPASIAPEEGRRSIEVESLDIKRKLAVKIPEMLHYRVAASHRW</sequence>
<dbReference type="EMBL" id="ANOH01000077">
    <property type="protein sequence ID" value="EMI57610.1"/>
    <property type="molecule type" value="Genomic_DNA"/>
</dbReference>
<protein>
    <submittedName>
        <fullName evidence="2">Uncharacterized protein</fullName>
    </submittedName>
</protein>
<feature type="region of interest" description="Disordered" evidence="1">
    <location>
        <begin position="1"/>
        <end position="22"/>
    </location>
</feature>
<feature type="compositionally biased region" description="Basic and acidic residues" evidence="1">
    <location>
        <begin position="9"/>
        <end position="22"/>
    </location>
</feature>
<reference evidence="2 3" key="1">
    <citation type="journal article" date="2013" name="Mar. Genomics">
        <title>Expression of sulfatases in Rhodopirellula baltica and the diversity of sulfatases in the genus Rhodopirellula.</title>
        <authorList>
            <person name="Wegner C.E."/>
            <person name="Richter-Heitmann T."/>
            <person name="Klindworth A."/>
            <person name="Klockow C."/>
            <person name="Richter M."/>
            <person name="Achstetter T."/>
            <person name="Glockner F.O."/>
            <person name="Harder J."/>
        </authorList>
    </citation>
    <scope>NUCLEOTIDE SEQUENCE [LARGE SCALE GENOMIC DNA]</scope>
    <source>
        <strain evidence="2 3">SM41</strain>
    </source>
</reference>
<organism evidence="2 3">
    <name type="scientific">Rhodopirellula sallentina SM41</name>
    <dbReference type="NCBI Taxonomy" id="1263870"/>
    <lineage>
        <taxon>Bacteria</taxon>
        <taxon>Pseudomonadati</taxon>
        <taxon>Planctomycetota</taxon>
        <taxon>Planctomycetia</taxon>
        <taxon>Pirellulales</taxon>
        <taxon>Pirellulaceae</taxon>
        <taxon>Rhodopirellula</taxon>
    </lineage>
</organism>